<dbReference type="AlphaFoldDB" id="A0A6V6Z094"/>
<proteinExistence type="predicted"/>
<name>A0A6V6Z094_9FLAO</name>
<keyword evidence="2" id="KW-1185">Reference proteome</keyword>
<dbReference type="Proteomes" id="UP000530060">
    <property type="component" value="Unassembled WGS sequence"/>
</dbReference>
<evidence type="ECO:0000313" key="1">
    <source>
        <dbReference type="EMBL" id="CAD0005153.1"/>
    </source>
</evidence>
<dbReference type="EMBL" id="CAIJDP010000070">
    <property type="protein sequence ID" value="CAD0005153.1"/>
    <property type="molecule type" value="Genomic_DNA"/>
</dbReference>
<reference evidence="1 2" key="1">
    <citation type="submission" date="2020-06" db="EMBL/GenBank/DDBJ databases">
        <authorList>
            <person name="Criscuolo A."/>
        </authorList>
    </citation>
    <scope>NUCLEOTIDE SEQUENCE [LARGE SCALE GENOMIC DNA]</scope>
    <source>
        <strain evidence="2">CIP 111411</strain>
    </source>
</reference>
<protein>
    <submittedName>
        <fullName evidence="1">Uncharacterized protein</fullName>
    </submittedName>
</protein>
<organism evidence="1 2">
    <name type="scientific">Flavobacterium salmonis</name>
    <dbReference type="NCBI Taxonomy" id="2654844"/>
    <lineage>
        <taxon>Bacteria</taxon>
        <taxon>Pseudomonadati</taxon>
        <taxon>Bacteroidota</taxon>
        <taxon>Flavobacteriia</taxon>
        <taxon>Flavobacteriales</taxon>
        <taxon>Flavobacteriaceae</taxon>
        <taxon>Flavobacterium</taxon>
    </lineage>
</organism>
<gene>
    <name evidence="1" type="ORF">FLAT13_02599</name>
</gene>
<accession>A0A6V6Z094</accession>
<evidence type="ECO:0000313" key="2">
    <source>
        <dbReference type="Proteomes" id="UP000530060"/>
    </source>
</evidence>
<sequence length="38" mass="4433">MRMDYSNLKTSMKSSLTTNLCEQKAMSKKAITYRDTKK</sequence>
<comment type="caution">
    <text evidence="1">The sequence shown here is derived from an EMBL/GenBank/DDBJ whole genome shotgun (WGS) entry which is preliminary data.</text>
</comment>